<proteinExistence type="inferred from homology"/>
<comment type="similarity">
    <text evidence="1 2">Belongs to the peptidase C19 family.</text>
</comment>
<feature type="region of interest" description="Disordered" evidence="3">
    <location>
        <begin position="527"/>
        <end position="559"/>
    </location>
</feature>
<keyword evidence="2" id="KW-0788">Thiol protease</keyword>
<feature type="compositionally biased region" description="Low complexity" evidence="3">
    <location>
        <begin position="893"/>
        <end position="911"/>
    </location>
</feature>
<organism evidence="5 6">
    <name type="scientific">Chara braunii</name>
    <name type="common">Braun's stonewort</name>
    <dbReference type="NCBI Taxonomy" id="69332"/>
    <lineage>
        <taxon>Eukaryota</taxon>
        <taxon>Viridiplantae</taxon>
        <taxon>Streptophyta</taxon>
        <taxon>Charophyceae</taxon>
        <taxon>Charales</taxon>
        <taxon>Characeae</taxon>
        <taxon>Chara</taxon>
    </lineage>
</organism>
<dbReference type="Proteomes" id="UP000265515">
    <property type="component" value="Unassembled WGS sequence"/>
</dbReference>
<feature type="region of interest" description="Disordered" evidence="3">
    <location>
        <begin position="954"/>
        <end position="977"/>
    </location>
</feature>
<keyword evidence="2" id="KW-0378">Hydrolase</keyword>
<keyword evidence="2" id="KW-0833">Ubl conjugation pathway</keyword>
<dbReference type="Gramene" id="GBG76062">
    <property type="protein sequence ID" value="GBG76062"/>
    <property type="gene ID" value="CBR_g21302"/>
</dbReference>
<dbReference type="GO" id="GO:0004843">
    <property type="term" value="F:cysteine-type deubiquitinase activity"/>
    <property type="evidence" value="ECO:0007669"/>
    <property type="project" value="UniProtKB-UniRule"/>
</dbReference>
<gene>
    <name evidence="5" type="ORF">CBR_g21302</name>
</gene>
<feature type="region of interest" description="Disordered" evidence="3">
    <location>
        <begin position="418"/>
        <end position="507"/>
    </location>
</feature>
<evidence type="ECO:0000256" key="2">
    <source>
        <dbReference type="RuleBase" id="RU366025"/>
    </source>
</evidence>
<feature type="compositionally biased region" description="Basic and acidic residues" evidence="3">
    <location>
        <begin position="757"/>
        <end position="771"/>
    </location>
</feature>
<dbReference type="PANTHER" id="PTHR24006">
    <property type="entry name" value="UBIQUITIN CARBOXYL-TERMINAL HYDROLASE"/>
    <property type="match status" value="1"/>
</dbReference>
<dbReference type="InterPro" id="IPR050164">
    <property type="entry name" value="Peptidase_C19"/>
</dbReference>
<dbReference type="SUPFAM" id="SSF54001">
    <property type="entry name" value="Cysteine proteinases"/>
    <property type="match status" value="1"/>
</dbReference>
<dbReference type="GO" id="GO:0006508">
    <property type="term" value="P:proteolysis"/>
    <property type="evidence" value="ECO:0007669"/>
    <property type="project" value="UniProtKB-KW"/>
</dbReference>
<dbReference type="STRING" id="69332.A0A388L1F8"/>
<dbReference type="AlphaFoldDB" id="A0A388L1F8"/>
<dbReference type="InterPro" id="IPR028889">
    <property type="entry name" value="USP"/>
</dbReference>
<dbReference type="PANTHER" id="PTHR24006:SF827">
    <property type="entry name" value="UBIQUITIN CARBOXYL-TERMINAL HYDROLASE 34"/>
    <property type="match status" value="1"/>
</dbReference>
<dbReference type="PROSITE" id="PS00972">
    <property type="entry name" value="USP_1"/>
    <property type="match status" value="1"/>
</dbReference>
<feature type="compositionally biased region" description="Polar residues" evidence="3">
    <location>
        <begin position="681"/>
        <end position="693"/>
    </location>
</feature>
<comment type="catalytic activity">
    <reaction evidence="2">
        <text>Thiol-dependent hydrolysis of ester, thioester, amide, peptide and isopeptide bonds formed by the C-terminal Gly of ubiquitin (a 76-residue protein attached to proteins as an intracellular targeting signal).</text>
        <dbReference type="EC" id="3.4.19.12"/>
    </reaction>
</comment>
<reference evidence="5 6" key="1">
    <citation type="journal article" date="2018" name="Cell">
        <title>The Chara Genome: Secondary Complexity and Implications for Plant Terrestrialization.</title>
        <authorList>
            <person name="Nishiyama T."/>
            <person name="Sakayama H."/>
            <person name="Vries J.D."/>
            <person name="Buschmann H."/>
            <person name="Saint-Marcoux D."/>
            <person name="Ullrich K.K."/>
            <person name="Haas F.B."/>
            <person name="Vanderstraeten L."/>
            <person name="Becker D."/>
            <person name="Lang D."/>
            <person name="Vosolsobe S."/>
            <person name="Rombauts S."/>
            <person name="Wilhelmsson P.K.I."/>
            <person name="Janitza P."/>
            <person name="Kern R."/>
            <person name="Heyl A."/>
            <person name="Rumpler F."/>
            <person name="Villalobos L.I.A.C."/>
            <person name="Clay J.M."/>
            <person name="Skokan R."/>
            <person name="Toyoda A."/>
            <person name="Suzuki Y."/>
            <person name="Kagoshima H."/>
            <person name="Schijlen E."/>
            <person name="Tajeshwar N."/>
            <person name="Catarino B."/>
            <person name="Hetherington A.J."/>
            <person name="Saltykova A."/>
            <person name="Bonnot C."/>
            <person name="Breuninger H."/>
            <person name="Symeonidi A."/>
            <person name="Radhakrishnan G.V."/>
            <person name="Van Nieuwerburgh F."/>
            <person name="Deforce D."/>
            <person name="Chang C."/>
            <person name="Karol K.G."/>
            <person name="Hedrich R."/>
            <person name="Ulvskov P."/>
            <person name="Glockner G."/>
            <person name="Delwiche C.F."/>
            <person name="Petrasek J."/>
            <person name="Van de Peer Y."/>
            <person name="Friml J."/>
            <person name="Beilby M."/>
            <person name="Dolan L."/>
            <person name="Kohara Y."/>
            <person name="Sugano S."/>
            <person name="Fujiyama A."/>
            <person name="Delaux P.-M."/>
            <person name="Quint M."/>
            <person name="TheiBen G."/>
            <person name="Hagemann M."/>
            <person name="Harholt J."/>
            <person name="Dunand C."/>
            <person name="Zachgo S."/>
            <person name="Langdale J."/>
            <person name="Maumus F."/>
            <person name="Straeten D.V.D."/>
            <person name="Gould S.B."/>
            <person name="Rensing S.A."/>
        </authorList>
    </citation>
    <scope>NUCLEOTIDE SEQUENCE [LARGE SCALE GENOMIC DNA]</scope>
    <source>
        <strain evidence="5 6">S276</strain>
    </source>
</reference>
<dbReference type="Gene3D" id="3.90.70.10">
    <property type="entry name" value="Cysteine proteinases"/>
    <property type="match status" value="1"/>
</dbReference>
<name>A0A388L1F8_CHABU</name>
<dbReference type="Pfam" id="PF02809">
    <property type="entry name" value="UIM"/>
    <property type="match status" value="1"/>
</dbReference>
<protein>
    <recommendedName>
        <fullName evidence="2">Ubiquitin carboxyl-terminal hydrolase</fullName>
        <ecNumber evidence="2">3.4.19.12</ecNumber>
    </recommendedName>
</protein>
<dbReference type="InterPro" id="IPR001394">
    <property type="entry name" value="Peptidase_C19_UCH"/>
</dbReference>
<dbReference type="InterPro" id="IPR038765">
    <property type="entry name" value="Papain-like_cys_pep_sf"/>
</dbReference>
<dbReference type="PROSITE" id="PS50235">
    <property type="entry name" value="USP_3"/>
    <property type="match status" value="1"/>
</dbReference>
<dbReference type="EC" id="3.4.19.12" evidence="2"/>
<keyword evidence="6" id="KW-1185">Reference proteome</keyword>
<dbReference type="InterPro" id="IPR018200">
    <property type="entry name" value="USP_CS"/>
</dbReference>
<dbReference type="EMBL" id="BFEA01000236">
    <property type="protein sequence ID" value="GBG76062.1"/>
    <property type="molecule type" value="Genomic_DNA"/>
</dbReference>
<evidence type="ECO:0000259" key="4">
    <source>
        <dbReference type="PROSITE" id="PS50235"/>
    </source>
</evidence>
<evidence type="ECO:0000313" key="6">
    <source>
        <dbReference type="Proteomes" id="UP000265515"/>
    </source>
</evidence>
<feature type="compositionally biased region" description="Basic and acidic residues" evidence="3">
    <location>
        <begin position="472"/>
        <end position="483"/>
    </location>
</feature>
<comment type="function">
    <text evidence="2">Recognizes and hydrolyzes the peptide bond at the C-terminal Gly of ubiquitin. Involved in the processing of poly-ubiquitin precursors as well as that of ubiquitinated proteins.</text>
</comment>
<evidence type="ECO:0000256" key="1">
    <source>
        <dbReference type="ARBA" id="ARBA00009085"/>
    </source>
</evidence>
<accession>A0A388L1F8</accession>
<dbReference type="GO" id="GO:0005829">
    <property type="term" value="C:cytosol"/>
    <property type="evidence" value="ECO:0007669"/>
    <property type="project" value="TreeGrafter"/>
</dbReference>
<feature type="region of interest" description="Disordered" evidence="3">
    <location>
        <begin position="676"/>
        <end position="745"/>
    </location>
</feature>
<dbReference type="CDD" id="cd02257">
    <property type="entry name" value="Peptidase_C19"/>
    <property type="match status" value="1"/>
</dbReference>
<dbReference type="Pfam" id="PF00443">
    <property type="entry name" value="UCH"/>
    <property type="match status" value="1"/>
</dbReference>
<keyword evidence="2" id="KW-0645">Protease</keyword>
<dbReference type="PROSITE" id="PS00973">
    <property type="entry name" value="USP_2"/>
    <property type="match status" value="1"/>
</dbReference>
<feature type="compositionally biased region" description="Polar residues" evidence="3">
    <location>
        <begin position="798"/>
        <end position="809"/>
    </location>
</feature>
<comment type="caution">
    <text evidence="5">The sequence shown here is derived from an EMBL/GenBank/DDBJ whole genome shotgun (WGS) entry which is preliminary data.</text>
</comment>
<feature type="compositionally biased region" description="Polar residues" evidence="3">
    <location>
        <begin position="817"/>
        <end position="828"/>
    </location>
</feature>
<dbReference type="GO" id="GO:0016579">
    <property type="term" value="P:protein deubiquitination"/>
    <property type="evidence" value="ECO:0007669"/>
    <property type="project" value="InterPro"/>
</dbReference>
<dbReference type="InterPro" id="IPR003903">
    <property type="entry name" value="UIM_dom"/>
</dbReference>
<feature type="compositionally biased region" description="Acidic residues" evidence="3">
    <location>
        <begin position="835"/>
        <end position="844"/>
    </location>
</feature>
<evidence type="ECO:0000256" key="3">
    <source>
        <dbReference type="SAM" id="MobiDB-lite"/>
    </source>
</evidence>
<feature type="region of interest" description="Disordered" evidence="3">
    <location>
        <begin position="757"/>
        <end position="920"/>
    </location>
</feature>
<dbReference type="GO" id="GO:0005634">
    <property type="term" value="C:nucleus"/>
    <property type="evidence" value="ECO:0007669"/>
    <property type="project" value="TreeGrafter"/>
</dbReference>
<sequence length="977" mass="107336">MGKPITCAQDRVAISQKLHGALGSYRGKTGRGRAMLEAVLQKQDRTKTPPDRVRKKSPDCEQCAPAVFEGPKLTGNDDPDFAPPRNSIRRRKLDVESMRSDQWFSFKGQEARPFRSGFLGMTNLGNTCYMNAVLQALVSLGPFIADMQHAALMESSLPSSAVYKALLRVVLEAKNGGSNGSKTINPSALKESIGMNDKRFTGARQQDAHEFLCQLLELIQIEVCGSCEAKHHSSPGRRSLKVSLQRTLCPTTRSFSCIVEHRLKCRDCEDESVIEEMFRHLSLDIVPERKPASGEQFGTILADVPDVRSLIEAYFEDETFTKKCEKCGCDTTIVRHKICRLPRVLVLHLKRFHVQTTDDGRNYRCIKRNDPVKVLPQLDLGFCCSPSTRCPIPLQHQKSISKGADVCASLPRKGPLADVSNTLATNGNSRGTSATGQQLAASHGGVSASVGRIHSKERPDINSCTNPPLLERVVHESGHHESRLPGPNRQLEEQEVPSDSAGTTGMLDDDEDLARAIALSLQSSAAAVPTDMEVDGASSESVEAAENQGSAKDEPPSLNPLWIDVVDEEAAEGIPERKEDGTLSDCCSSEYSLHGIISHIGAEVSCGHFVADILQVDQWRSQWYRHDDSLVSPVSDSSVFSMREFSECYLLFYVHKEFANQCPVPQKRNLMFLAAQEKQQHASPPQIQKQPAASETAPPVVVAGDEPCFRKPTGLQEPGSSEKKARPAPQLSRKRGATAPQPQAKGQLYSWLLREKSDSDPPALRQERPRPTDVATTMQMQQSHHGQAAGPTREPTGSEPTSPGEQATGSRADKQGTLPTPSSSTPVQPLSREEREEEEEDTIEDTVVSVGRTPLRTFLEEEEVFSVGRAPTRSKRRALHGSRSDRTSSPGVRRSSPRIARSSSSSCSQSRLQKGPLQLDLPKLWTSVDDNSAAAETDTDLEIVEQERAVNFPSFTDIYPGPDAESKSFVKYKRRGR</sequence>
<evidence type="ECO:0000313" key="5">
    <source>
        <dbReference type="EMBL" id="GBG76062.1"/>
    </source>
</evidence>
<feature type="compositionally biased region" description="Polar residues" evidence="3">
    <location>
        <begin position="419"/>
        <end position="440"/>
    </location>
</feature>
<feature type="compositionally biased region" description="Polar residues" evidence="3">
    <location>
        <begin position="774"/>
        <end position="785"/>
    </location>
</feature>
<dbReference type="OrthoDB" id="289038at2759"/>
<dbReference type="PROSITE" id="PS50330">
    <property type="entry name" value="UIM"/>
    <property type="match status" value="1"/>
</dbReference>
<feature type="domain" description="USP" evidence="4">
    <location>
        <begin position="119"/>
        <end position="656"/>
    </location>
</feature>